<sequence>MRNELFQQAKSFVQQAVMVTNGFEEGDQEQAILRAKNAVSSAYANSTDAERQQLHQFQNQLDKLQ</sequence>
<dbReference type="EMBL" id="JXBC01000002">
    <property type="protein sequence ID" value="KIU12048.1"/>
    <property type="molecule type" value="Genomic_DNA"/>
</dbReference>
<dbReference type="EMBL" id="LJZV01000002">
    <property type="protein sequence ID" value="KZD94888.1"/>
    <property type="molecule type" value="Genomic_DNA"/>
</dbReference>
<evidence type="ECO:0000313" key="7">
    <source>
        <dbReference type="Proteomes" id="UP000076442"/>
    </source>
</evidence>
<protein>
    <submittedName>
        <fullName evidence="3">DUF3813 domain-containing protein</fullName>
    </submittedName>
</protein>
<dbReference type="STRING" id="483913.AN935_05770"/>
<dbReference type="Proteomes" id="UP001229422">
    <property type="component" value="Chromosome"/>
</dbReference>
<dbReference type="Proteomes" id="UP000076442">
    <property type="component" value="Unassembled WGS sequence"/>
</dbReference>
<dbReference type="EMBL" id="CP125292">
    <property type="protein sequence ID" value="WHM20777.1"/>
    <property type="molecule type" value="Genomic_DNA"/>
</dbReference>
<dbReference type="InterPro" id="IPR024217">
    <property type="entry name" value="DUF3813"/>
</dbReference>
<reference evidence="5" key="5">
    <citation type="submission" date="2023-05" db="EMBL/GenBank/DDBJ databases">
        <title>Complete genome sequence of Bacillus subtilis SRCM117797 isolated from Soybean paste.</title>
        <authorList>
            <person name="Abraha H.B."/>
            <person name="Kim K.-P."/>
            <person name="Ryu M.-S."/>
            <person name="Jeong D.-Y."/>
        </authorList>
    </citation>
    <scope>NUCLEOTIDE SEQUENCE</scope>
    <source>
        <strain evidence="5">SRCM117797</strain>
    </source>
</reference>
<name>A0A0C3LFF3_BACIU</name>
<organism evidence="1 6">
    <name type="scientific">Bacillus subtilis</name>
    <dbReference type="NCBI Taxonomy" id="1423"/>
    <lineage>
        <taxon>Bacteria</taxon>
        <taxon>Bacillati</taxon>
        <taxon>Bacillota</taxon>
        <taxon>Bacilli</taxon>
        <taxon>Bacillales</taxon>
        <taxon>Bacillaceae</taxon>
        <taxon>Bacillus</taxon>
    </lineage>
</organism>
<evidence type="ECO:0000313" key="2">
    <source>
        <dbReference type="EMBL" id="KZD94888.1"/>
    </source>
</evidence>
<evidence type="ECO:0000313" key="1">
    <source>
        <dbReference type="EMBL" id="KIU12048.1"/>
    </source>
</evidence>
<accession>A0A0C3LFF3</accession>
<evidence type="ECO:0000313" key="5">
    <source>
        <dbReference type="EMBL" id="WHM20777.1"/>
    </source>
</evidence>
<reference evidence="2 7" key="2">
    <citation type="submission" date="2015-09" db="EMBL/GenBank/DDBJ databases">
        <title>Spore heat resistance.</title>
        <authorList>
            <person name="Boekhorst J."/>
            <person name="Berendsen E.M."/>
            <person name="Wells-Bennik M.H."/>
            <person name="Kuipers O.P."/>
        </authorList>
    </citation>
    <scope>NUCLEOTIDE SEQUENCE [LARGE SCALE GENOMIC DNA]</scope>
    <source>
        <strain evidence="2 7">B4122</strain>
    </source>
</reference>
<dbReference type="OMA" id="HQFQDQL"/>
<reference evidence="3" key="3">
    <citation type="submission" date="2021-03" db="EMBL/GenBank/DDBJ databases">
        <title>Isolation of Bacillus subtilis from fermented food sample.</title>
        <authorList>
            <person name="Lakshmanan V."/>
            <person name="Athira K."/>
            <person name="Rajagopal K."/>
        </authorList>
    </citation>
    <scope>NUCLEOTIDE SEQUENCE</scope>
    <source>
        <strain evidence="3">S1</strain>
    </source>
</reference>
<reference evidence="4" key="4">
    <citation type="submission" date="2023-03" db="EMBL/GenBank/DDBJ databases">
        <title>Complete genome sequences of 52 Bacillus and Priestia strains isolated from West-African fermentations and 26 reference strains from the DSMZ collection.</title>
        <authorList>
            <person name="Wiedenbein E.S."/>
            <person name="Canoy T.S."/>
            <person name="Hui Y."/>
            <person name="Parkouda C."/>
            <person name="Dawende C."/>
            <person name="Ametefe E."/>
            <person name="Jespersen L."/>
            <person name="Nielsen D.S."/>
        </authorList>
    </citation>
    <scope>NUCLEOTIDE SEQUENCE</scope>
    <source>
        <strain evidence="4">PRO56</strain>
    </source>
</reference>
<dbReference type="Proteomes" id="UP001214898">
    <property type="component" value="Chromosome"/>
</dbReference>
<evidence type="ECO:0000313" key="6">
    <source>
        <dbReference type="Proteomes" id="UP000032247"/>
    </source>
</evidence>
<dbReference type="RefSeq" id="WP_003245613.1">
    <property type="nucleotide sequence ID" value="NZ_AP024621.1"/>
</dbReference>
<dbReference type="Proteomes" id="UP000665181">
    <property type="component" value="Unassembled WGS sequence"/>
</dbReference>
<reference evidence="1 6" key="1">
    <citation type="submission" date="2014-12" db="EMBL/GenBank/DDBJ databases">
        <title>Comparative genome analysis of Bacillus coagulans HM-08, Clostridium butyricum HM-68, Bacillus subtilis HM-66 and Bacillus licheniformis BL-09.</title>
        <authorList>
            <person name="Zhang H."/>
        </authorList>
    </citation>
    <scope>NUCLEOTIDE SEQUENCE [LARGE SCALE GENOMIC DNA]</scope>
    <source>
        <strain evidence="1 6">HM-66</strain>
    </source>
</reference>
<proteinExistence type="predicted"/>
<dbReference type="SMR" id="A0A0C3LFF3"/>
<dbReference type="EMBL" id="JAGFPW010000017">
    <property type="protein sequence ID" value="MBO3795855.1"/>
    <property type="molecule type" value="Genomic_DNA"/>
</dbReference>
<evidence type="ECO:0000313" key="4">
    <source>
        <dbReference type="EMBL" id="WEY84263.1"/>
    </source>
</evidence>
<dbReference type="Proteomes" id="UP000032247">
    <property type="component" value="Unassembled WGS sequence"/>
</dbReference>
<dbReference type="Pfam" id="PF12758">
    <property type="entry name" value="DUF3813"/>
    <property type="match status" value="1"/>
</dbReference>
<dbReference type="PATRIC" id="fig|1423.169.peg.247"/>
<dbReference type="AlphaFoldDB" id="A0A0C3LFF3"/>
<evidence type="ECO:0000313" key="3">
    <source>
        <dbReference type="EMBL" id="MBO3795855.1"/>
    </source>
</evidence>
<dbReference type="EMBL" id="CP120576">
    <property type="protein sequence ID" value="WEY84263.1"/>
    <property type="molecule type" value="Genomic_DNA"/>
</dbReference>
<gene>
    <name evidence="4" type="primary">yizC</name>
    <name evidence="2" type="ORF">B4122_0645</name>
    <name evidence="3" type="ORF">J5227_16460</name>
    <name evidence="4" type="ORF">P5633_18435</name>
    <name evidence="5" type="ORF">QL281_18570</name>
    <name evidence="1" type="ORF">SC09_Contig19orf00395</name>
</gene>